<proteinExistence type="predicted"/>
<evidence type="ECO:0000313" key="1">
    <source>
        <dbReference type="EMBL" id="ETN68931.1"/>
    </source>
</evidence>
<dbReference type="AlphaFoldDB" id="W2SJ81"/>
<name>W2SJ81_NECAM</name>
<protein>
    <submittedName>
        <fullName evidence="1">Uncharacterized protein</fullName>
    </submittedName>
</protein>
<sequence>MIPYYLLASGKLINKDEKLYINGNVKQGVPVATESPSKASLLFFYPKLFYRRSGDDTTFDIDAL</sequence>
<gene>
    <name evidence="1" type="ORF">NECAME_05387</name>
</gene>
<dbReference type="EMBL" id="KI669177">
    <property type="protein sequence ID" value="ETN68931.1"/>
    <property type="molecule type" value="Genomic_DNA"/>
</dbReference>
<evidence type="ECO:0000313" key="2">
    <source>
        <dbReference type="Proteomes" id="UP000053676"/>
    </source>
</evidence>
<accession>W2SJ81</accession>
<organism evidence="1 2">
    <name type="scientific">Necator americanus</name>
    <name type="common">Human hookworm</name>
    <dbReference type="NCBI Taxonomy" id="51031"/>
    <lineage>
        <taxon>Eukaryota</taxon>
        <taxon>Metazoa</taxon>
        <taxon>Ecdysozoa</taxon>
        <taxon>Nematoda</taxon>
        <taxon>Chromadorea</taxon>
        <taxon>Rhabditida</taxon>
        <taxon>Rhabditina</taxon>
        <taxon>Rhabditomorpha</taxon>
        <taxon>Strongyloidea</taxon>
        <taxon>Ancylostomatidae</taxon>
        <taxon>Bunostominae</taxon>
        <taxon>Necator</taxon>
    </lineage>
</organism>
<dbReference type="KEGG" id="nai:NECAME_05387"/>
<dbReference type="Proteomes" id="UP000053676">
    <property type="component" value="Unassembled WGS sequence"/>
</dbReference>
<reference evidence="2" key="1">
    <citation type="journal article" date="2014" name="Nat. Genet.">
        <title>Genome of the human hookworm Necator americanus.</title>
        <authorList>
            <person name="Tang Y.T."/>
            <person name="Gao X."/>
            <person name="Rosa B.A."/>
            <person name="Abubucker S."/>
            <person name="Hallsworth-Pepin K."/>
            <person name="Martin J."/>
            <person name="Tyagi R."/>
            <person name="Heizer E."/>
            <person name="Zhang X."/>
            <person name="Bhonagiri-Palsikar V."/>
            <person name="Minx P."/>
            <person name="Warren W.C."/>
            <person name="Wang Q."/>
            <person name="Zhan B."/>
            <person name="Hotez P.J."/>
            <person name="Sternberg P.W."/>
            <person name="Dougall A."/>
            <person name="Gaze S.T."/>
            <person name="Mulvenna J."/>
            <person name="Sotillo J."/>
            <person name="Ranganathan S."/>
            <person name="Rabelo E.M."/>
            <person name="Wilson R.K."/>
            <person name="Felgner P.L."/>
            <person name="Bethony J."/>
            <person name="Hawdon J.M."/>
            <person name="Gasser R.B."/>
            <person name="Loukas A."/>
            <person name="Mitreva M."/>
        </authorList>
    </citation>
    <scope>NUCLEOTIDE SEQUENCE [LARGE SCALE GENOMIC DNA]</scope>
</reference>
<keyword evidence="2" id="KW-1185">Reference proteome</keyword>